<evidence type="ECO:0000313" key="8">
    <source>
        <dbReference type="EMBL" id="MBD3915301.1"/>
    </source>
</evidence>
<dbReference type="Pfam" id="PF00497">
    <property type="entry name" value="SBP_bac_3"/>
    <property type="match status" value="1"/>
</dbReference>
<evidence type="ECO:0000256" key="5">
    <source>
        <dbReference type="SAM" id="SignalP"/>
    </source>
</evidence>
<feature type="domain" description="Ionotropic glutamate receptor C-terminal" evidence="7">
    <location>
        <begin position="54"/>
        <end position="273"/>
    </location>
</feature>
<evidence type="ECO:0000256" key="1">
    <source>
        <dbReference type="ARBA" id="ARBA00004196"/>
    </source>
</evidence>
<evidence type="ECO:0000313" key="9">
    <source>
        <dbReference type="Proteomes" id="UP000649289"/>
    </source>
</evidence>
<feature type="chain" id="PRO_5046775900" evidence="5">
    <location>
        <begin position="34"/>
        <end position="273"/>
    </location>
</feature>
<dbReference type="Proteomes" id="UP000649289">
    <property type="component" value="Unassembled WGS sequence"/>
</dbReference>
<sequence length="273" mass="28574">MTSATRHLVRTPVRTTVAALSGAVLMAALSACGGSASGQTAASLSEPSLVFEGALTVCTDAPYAPFAFKQKGQFTGFDVDLAQAVADDLGADLDVLDVDFDSITSGQALNDDVCDVAVAAMTITGERARVLDFSSPYFDAKQALVTPRGSGVDTLEELANLRVGVQKETTGETYMSDFAPDTTQVITFKDAAGLQAALSAGEIDAAVLDNTVSGQFVSTNRGLKVAREFDTGEQYGMAVKKDGNVALLRAINSTLADLQDDGSYDTIYEKYFG</sequence>
<organism evidence="8 9">
    <name type="scientific">Nocardioides hwasunensis</name>
    <dbReference type="NCBI Taxonomy" id="397258"/>
    <lineage>
        <taxon>Bacteria</taxon>
        <taxon>Bacillati</taxon>
        <taxon>Actinomycetota</taxon>
        <taxon>Actinomycetes</taxon>
        <taxon>Propionibacteriales</taxon>
        <taxon>Nocardioidaceae</taxon>
        <taxon>Nocardioides</taxon>
    </lineage>
</organism>
<keyword evidence="3 5" id="KW-0732">Signal</keyword>
<feature type="domain" description="Solute-binding protein family 3/N-terminal" evidence="6">
    <location>
        <begin position="54"/>
        <end position="273"/>
    </location>
</feature>
<protein>
    <submittedName>
        <fullName evidence="8">Amino acid ABC transporter substrate-binding protein</fullName>
    </submittedName>
</protein>
<dbReference type="InterPro" id="IPR001320">
    <property type="entry name" value="Iontro_rcpt_C"/>
</dbReference>
<dbReference type="SMART" id="SM00079">
    <property type="entry name" value="PBPe"/>
    <property type="match status" value="1"/>
</dbReference>
<comment type="subcellular location">
    <subcellularLocation>
        <location evidence="1">Cell envelope</location>
    </subcellularLocation>
</comment>
<dbReference type="SUPFAM" id="SSF53850">
    <property type="entry name" value="Periplasmic binding protein-like II"/>
    <property type="match status" value="1"/>
</dbReference>
<evidence type="ECO:0000256" key="4">
    <source>
        <dbReference type="RuleBase" id="RU003744"/>
    </source>
</evidence>
<dbReference type="CDD" id="cd13530">
    <property type="entry name" value="PBP2_peptides_like"/>
    <property type="match status" value="1"/>
</dbReference>
<gene>
    <name evidence="8" type="ORF">IEZ25_11810</name>
</gene>
<keyword evidence="9" id="KW-1185">Reference proteome</keyword>
<dbReference type="EMBL" id="JACXYY010000004">
    <property type="protein sequence ID" value="MBD3915301.1"/>
    <property type="molecule type" value="Genomic_DNA"/>
</dbReference>
<comment type="caution">
    <text evidence="8">The sequence shown here is derived from an EMBL/GenBank/DDBJ whole genome shotgun (WGS) entry which is preliminary data.</text>
</comment>
<feature type="signal peptide" evidence="5">
    <location>
        <begin position="1"/>
        <end position="33"/>
    </location>
</feature>
<reference evidence="8 9" key="1">
    <citation type="submission" date="2020-09" db="EMBL/GenBank/DDBJ databases">
        <title>novel species in genus Nocardioides.</title>
        <authorList>
            <person name="Zhang G."/>
        </authorList>
    </citation>
    <scope>NUCLEOTIDE SEQUENCE [LARGE SCALE GENOMIC DNA]</scope>
    <source>
        <strain evidence="8 9">19197</strain>
    </source>
</reference>
<evidence type="ECO:0000256" key="2">
    <source>
        <dbReference type="ARBA" id="ARBA00010333"/>
    </source>
</evidence>
<evidence type="ECO:0000259" key="7">
    <source>
        <dbReference type="SMART" id="SM00079"/>
    </source>
</evidence>
<dbReference type="InterPro" id="IPR001638">
    <property type="entry name" value="Solute-binding_3/MltF_N"/>
</dbReference>
<accession>A0ABR8MJ56</accession>
<dbReference type="RefSeq" id="WP_191199611.1">
    <property type="nucleotide sequence ID" value="NZ_BAAAPA010000005.1"/>
</dbReference>
<comment type="similarity">
    <text evidence="2 4">Belongs to the bacterial solute-binding protein 3 family.</text>
</comment>
<evidence type="ECO:0000259" key="6">
    <source>
        <dbReference type="SMART" id="SM00062"/>
    </source>
</evidence>
<dbReference type="PANTHER" id="PTHR35936">
    <property type="entry name" value="MEMBRANE-BOUND LYTIC MUREIN TRANSGLYCOSYLASE F"/>
    <property type="match status" value="1"/>
</dbReference>
<dbReference type="PANTHER" id="PTHR35936:SF17">
    <property type="entry name" value="ARGININE-BINDING EXTRACELLULAR PROTEIN ARTP"/>
    <property type="match status" value="1"/>
</dbReference>
<dbReference type="Gene3D" id="3.40.190.10">
    <property type="entry name" value="Periplasmic binding protein-like II"/>
    <property type="match status" value="2"/>
</dbReference>
<proteinExistence type="inferred from homology"/>
<dbReference type="SMART" id="SM00062">
    <property type="entry name" value="PBPb"/>
    <property type="match status" value="1"/>
</dbReference>
<name>A0ABR8MJ56_9ACTN</name>
<dbReference type="PROSITE" id="PS51257">
    <property type="entry name" value="PROKAR_LIPOPROTEIN"/>
    <property type="match status" value="1"/>
</dbReference>
<dbReference type="InterPro" id="IPR018313">
    <property type="entry name" value="SBP_3_CS"/>
</dbReference>
<dbReference type="PROSITE" id="PS01039">
    <property type="entry name" value="SBP_BACTERIAL_3"/>
    <property type="match status" value="1"/>
</dbReference>
<evidence type="ECO:0000256" key="3">
    <source>
        <dbReference type="ARBA" id="ARBA00022729"/>
    </source>
</evidence>